<accession>A0A059AX99</accession>
<organism evidence="1">
    <name type="scientific">Eucalyptus grandis</name>
    <name type="common">Flooded gum</name>
    <dbReference type="NCBI Taxonomy" id="71139"/>
    <lineage>
        <taxon>Eukaryota</taxon>
        <taxon>Viridiplantae</taxon>
        <taxon>Streptophyta</taxon>
        <taxon>Embryophyta</taxon>
        <taxon>Tracheophyta</taxon>
        <taxon>Spermatophyta</taxon>
        <taxon>Magnoliopsida</taxon>
        <taxon>eudicotyledons</taxon>
        <taxon>Gunneridae</taxon>
        <taxon>Pentapetalae</taxon>
        <taxon>rosids</taxon>
        <taxon>malvids</taxon>
        <taxon>Myrtales</taxon>
        <taxon>Myrtaceae</taxon>
        <taxon>Myrtoideae</taxon>
        <taxon>Eucalypteae</taxon>
        <taxon>Eucalyptus</taxon>
    </lineage>
</organism>
<gene>
    <name evidence="1" type="ORF">EUGRSUZ_H01149</name>
</gene>
<reference evidence="1" key="1">
    <citation type="submission" date="2013-07" db="EMBL/GenBank/DDBJ databases">
        <title>The genome of Eucalyptus grandis.</title>
        <authorList>
            <person name="Schmutz J."/>
            <person name="Hayes R."/>
            <person name="Myburg A."/>
            <person name="Tuskan G."/>
            <person name="Grattapaglia D."/>
            <person name="Rokhsar D.S."/>
        </authorList>
    </citation>
    <scope>NUCLEOTIDE SEQUENCE</scope>
    <source>
        <tissue evidence="1">Leaf extractions</tissue>
    </source>
</reference>
<dbReference type="Gramene" id="KCW58468">
    <property type="protein sequence ID" value="KCW58468"/>
    <property type="gene ID" value="EUGRSUZ_H01149"/>
</dbReference>
<evidence type="ECO:0000313" key="1">
    <source>
        <dbReference type="EMBL" id="KCW58468.1"/>
    </source>
</evidence>
<protein>
    <submittedName>
        <fullName evidence="1">Uncharacterized protein</fullName>
    </submittedName>
</protein>
<sequence>MLLMCKKGTYLDWNQLNFQSNNAVYCRHKFVCRSLSQLTDLLCKWYLYRIIVKSTISSHQLSQPKELFQKTRTTEHLG</sequence>
<proteinExistence type="predicted"/>
<dbReference type="AlphaFoldDB" id="A0A059AX99"/>
<name>A0A059AX99_EUCGR</name>
<dbReference type="EMBL" id="KK198760">
    <property type="protein sequence ID" value="KCW58468.1"/>
    <property type="molecule type" value="Genomic_DNA"/>
</dbReference>
<dbReference type="InParanoid" id="A0A059AX99"/>